<reference evidence="11" key="1">
    <citation type="journal article" date="2023" name="Arch. Microbiol.">
        <title>Desulfoferula mesophilus gen. nov. sp. nov., a mesophilic sulfate-reducing bacterium isolated from a brackish lake sediment.</title>
        <authorList>
            <person name="Watanabe T."/>
            <person name="Yabe T."/>
            <person name="Tsuji J.M."/>
            <person name="Fukui M."/>
        </authorList>
    </citation>
    <scope>NUCLEOTIDE SEQUENCE [LARGE SCALE GENOMIC DNA]</scope>
    <source>
        <strain evidence="11">12FAK</strain>
    </source>
</reference>
<name>A0AAU9EMI7_9BACT</name>
<evidence type="ECO:0000313" key="11">
    <source>
        <dbReference type="Proteomes" id="UP001366166"/>
    </source>
</evidence>
<dbReference type="HAMAP" id="MF_00500">
    <property type="entry name" value="Ribosomal_bS20"/>
    <property type="match status" value="1"/>
</dbReference>
<dbReference type="Proteomes" id="UP001366166">
    <property type="component" value="Chromosome"/>
</dbReference>
<evidence type="ECO:0000256" key="6">
    <source>
        <dbReference type="ARBA" id="ARBA00023274"/>
    </source>
</evidence>
<keyword evidence="3 8" id="KW-0699">rRNA-binding</keyword>
<comment type="function">
    <text evidence="1 8">Binds directly to 16S ribosomal RNA.</text>
</comment>
<protein>
    <recommendedName>
        <fullName evidence="7 8">Small ribosomal subunit protein bS20</fullName>
    </recommendedName>
</protein>
<dbReference type="GO" id="GO:0003735">
    <property type="term" value="F:structural constituent of ribosome"/>
    <property type="evidence" value="ECO:0007669"/>
    <property type="project" value="InterPro"/>
</dbReference>
<evidence type="ECO:0000256" key="8">
    <source>
        <dbReference type="HAMAP-Rule" id="MF_00500"/>
    </source>
</evidence>
<evidence type="ECO:0000256" key="9">
    <source>
        <dbReference type="SAM" id="MobiDB-lite"/>
    </source>
</evidence>
<dbReference type="KEGG" id="dmp:FAK_28350"/>
<dbReference type="EMBL" id="AP028679">
    <property type="protein sequence ID" value="BEQ15769.1"/>
    <property type="molecule type" value="Genomic_DNA"/>
</dbReference>
<dbReference type="SUPFAM" id="SSF46992">
    <property type="entry name" value="Ribosomal protein S20"/>
    <property type="match status" value="1"/>
</dbReference>
<dbReference type="Gene3D" id="1.20.58.110">
    <property type="entry name" value="Ribosomal protein S20"/>
    <property type="match status" value="1"/>
</dbReference>
<evidence type="ECO:0000256" key="7">
    <source>
        <dbReference type="ARBA" id="ARBA00035136"/>
    </source>
</evidence>
<evidence type="ECO:0000256" key="4">
    <source>
        <dbReference type="ARBA" id="ARBA00022884"/>
    </source>
</evidence>
<evidence type="ECO:0000313" key="10">
    <source>
        <dbReference type="EMBL" id="BEQ15769.1"/>
    </source>
</evidence>
<feature type="region of interest" description="Disordered" evidence="9">
    <location>
        <begin position="1"/>
        <end position="21"/>
    </location>
</feature>
<accession>A0AAU9EMI7</accession>
<dbReference type="InterPro" id="IPR036510">
    <property type="entry name" value="Ribosomal_bS20_sf"/>
</dbReference>
<dbReference type="InterPro" id="IPR002583">
    <property type="entry name" value="Ribosomal_bS20"/>
</dbReference>
<dbReference type="NCBIfam" id="TIGR00029">
    <property type="entry name" value="S20"/>
    <property type="match status" value="1"/>
</dbReference>
<dbReference type="GO" id="GO:0015935">
    <property type="term" value="C:small ribosomal subunit"/>
    <property type="evidence" value="ECO:0007669"/>
    <property type="project" value="TreeGrafter"/>
</dbReference>
<evidence type="ECO:0000256" key="3">
    <source>
        <dbReference type="ARBA" id="ARBA00022730"/>
    </source>
</evidence>
<evidence type="ECO:0000256" key="1">
    <source>
        <dbReference type="ARBA" id="ARBA00003134"/>
    </source>
</evidence>
<dbReference type="GO" id="GO:0070181">
    <property type="term" value="F:small ribosomal subunit rRNA binding"/>
    <property type="evidence" value="ECO:0007669"/>
    <property type="project" value="TreeGrafter"/>
</dbReference>
<dbReference type="PANTHER" id="PTHR33398:SF1">
    <property type="entry name" value="SMALL RIBOSOMAL SUBUNIT PROTEIN BS20C"/>
    <property type="match status" value="1"/>
</dbReference>
<dbReference type="GO" id="GO:0006412">
    <property type="term" value="P:translation"/>
    <property type="evidence" value="ECO:0007669"/>
    <property type="project" value="UniProtKB-UniRule"/>
</dbReference>
<sequence>MANHASALKRARQIEKRSARNRAYRTRVRNVVKQVRQAIDAGDAEAAQSALQQAVPVIDRAAGKGVYHKKNAARKISRLSRQVSAL</sequence>
<evidence type="ECO:0000256" key="5">
    <source>
        <dbReference type="ARBA" id="ARBA00022980"/>
    </source>
</evidence>
<gene>
    <name evidence="8 10" type="primary">rpsT</name>
    <name evidence="10" type="ORF">FAK_28350</name>
</gene>
<dbReference type="PANTHER" id="PTHR33398">
    <property type="entry name" value="30S RIBOSOMAL PROTEIN S20"/>
    <property type="match status" value="1"/>
</dbReference>
<keyword evidence="4 8" id="KW-0694">RNA-binding</keyword>
<dbReference type="FunFam" id="1.20.58.110:FF:000001">
    <property type="entry name" value="30S ribosomal protein S20"/>
    <property type="match status" value="1"/>
</dbReference>
<keyword evidence="11" id="KW-1185">Reference proteome</keyword>
<proteinExistence type="inferred from homology"/>
<dbReference type="Pfam" id="PF01649">
    <property type="entry name" value="Ribosomal_S20p"/>
    <property type="match status" value="1"/>
</dbReference>
<dbReference type="GO" id="GO:0005829">
    <property type="term" value="C:cytosol"/>
    <property type="evidence" value="ECO:0007669"/>
    <property type="project" value="TreeGrafter"/>
</dbReference>
<keyword evidence="6 8" id="KW-0687">Ribonucleoprotein</keyword>
<organism evidence="10 11">
    <name type="scientific">Desulfoferula mesophila</name>
    <dbReference type="NCBI Taxonomy" id="3058419"/>
    <lineage>
        <taxon>Bacteria</taxon>
        <taxon>Pseudomonadati</taxon>
        <taxon>Thermodesulfobacteriota</taxon>
        <taxon>Desulfarculia</taxon>
        <taxon>Desulfarculales</taxon>
        <taxon>Desulfarculaceae</taxon>
        <taxon>Desulfoferula</taxon>
    </lineage>
</organism>
<dbReference type="RefSeq" id="WP_338600676.1">
    <property type="nucleotide sequence ID" value="NZ_AP028679.1"/>
</dbReference>
<comment type="similarity">
    <text evidence="2 8">Belongs to the bacterial ribosomal protein bS20 family.</text>
</comment>
<dbReference type="AlphaFoldDB" id="A0AAU9EMI7"/>
<evidence type="ECO:0000256" key="2">
    <source>
        <dbReference type="ARBA" id="ARBA00007634"/>
    </source>
</evidence>
<keyword evidence="5 8" id="KW-0689">Ribosomal protein</keyword>